<keyword evidence="2" id="KW-1185">Reference proteome</keyword>
<name>A0A1R1XP52_9FUNG</name>
<proteinExistence type="predicted"/>
<evidence type="ECO:0000313" key="2">
    <source>
        <dbReference type="Proteomes" id="UP000187283"/>
    </source>
</evidence>
<reference evidence="1 2" key="1">
    <citation type="submission" date="2017-01" db="EMBL/GenBank/DDBJ databases">
        <authorList>
            <person name="Mah S.A."/>
            <person name="Swanson W.J."/>
            <person name="Moy G.W."/>
            <person name="Vacquier V.D."/>
        </authorList>
    </citation>
    <scope>NUCLEOTIDE SEQUENCE [LARGE SCALE GENOMIC DNA]</scope>
    <source>
        <strain evidence="1 2">GSMNP</strain>
    </source>
</reference>
<organism evidence="1 2">
    <name type="scientific">Smittium culicis</name>
    <dbReference type="NCBI Taxonomy" id="133412"/>
    <lineage>
        <taxon>Eukaryota</taxon>
        <taxon>Fungi</taxon>
        <taxon>Fungi incertae sedis</taxon>
        <taxon>Zoopagomycota</taxon>
        <taxon>Kickxellomycotina</taxon>
        <taxon>Harpellomycetes</taxon>
        <taxon>Harpellales</taxon>
        <taxon>Legeriomycetaceae</taxon>
        <taxon>Smittium</taxon>
    </lineage>
</organism>
<dbReference type="EMBL" id="LSSN01002345">
    <property type="protein sequence ID" value="OMJ16417.1"/>
    <property type="molecule type" value="Genomic_DNA"/>
</dbReference>
<accession>A0A1R1XP52</accession>
<gene>
    <name evidence="1" type="ORF">AYI70_g6614</name>
</gene>
<sequence>MNKFSYHQEPLSIDQGFANFQEYRSEELQPLRCLVNNCIVNTRRFFVSVTEKGFATTREINYTINSIMPLQK</sequence>
<dbReference type="AlphaFoldDB" id="A0A1R1XP52"/>
<evidence type="ECO:0000313" key="1">
    <source>
        <dbReference type="EMBL" id="OMJ16417.1"/>
    </source>
</evidence>
<protein>
    <submittedName>
        <fullName evidence="1">Uncharacterized protein</fullName>
    </submittedName>
</protein>
<dbReference type="Proteomes" id="UP000187283">
    <property type="component" value="Unassembled WGS sequence"/>
</dbReference>
<comment type="caution">
    <text evidence="1">The sequence shown here is derived from an EMBL/GenBank/DDBJ whole genome shotgun (WGS) entry which is preliminary data.</text>
</comment>